<sequence length="66" mass="7234">MINQNHQRKSFCSLQILSQQISLTIVNLGKVAYVLAAIIHAMMILPRPPPLSLSLSLSLSNSVVSF</sequence>
<comment type="caution">
    <text evidence="1">The sequence shown here is derived from an EMBL/GenBank/DDBJ whole genome shotgun (WGS) entry which is preliminary data.</text>
</comment>
<name>A0ACC1C0J1_9ROSI</name>
<organism evidence="1 2">
    <name type="scientific">Pistacia atlantica</name>
    <dbReference type="NCBI Taxonomy" id="434234"/>
    <lineage>
        <taxon>Eukaryota</taxon>
        <taxon>Viridiplantae</taxon>
        <taxon>Streptophyta</taxon>
        <taxon>Embryophyta</taxon>
        <taxon>Tracheophyta</taxon>
        <taxon>Spermatophyta</taxon>
        <taxon>Magnoliopsida</taxon>
        <taxon>eudicotyledons</taxon>
        <taxon>Gunneridae</taxon>
        <taxon>Pentapetalae</taxon>
        <taxon>rosids</taxon>
        <taxon>malvids</taxon>
        <taxon>Sapindales</taxon>
        <taxon>Anacardiaceae</taxon>
        <taxon>Pistacia</taxon>
    </lineage>
</organism>
<dbReference type="EMBL" id="CM047898">
    <property type="protein sequence ID" value="KAJ0105543.1"/>
    <property type="molecule type" value="Genomic_DNA"/>
</dbReference>
<gene>
    <name evidence="1" type="ORF">Patl1_19113</name>
</gene>
<dbReference type="Proteomes" id="UP001164250">
    <property type="component" value="Chromosome 2"/>
</dbReference>
<proteinExistence type="predicted"/>
<keyword evidence="2" id="KW-1185">Reference proteome</keyword>
<accession>A0ACC1C0J1</accession>
<protein>
    <submittedName>
        <fullName evidence="1">Uncharacterized protein</fullName>
    </submittedName>
</protein>
<evidence type="ECO:0000313" key="1">
    <source>
        <dbReference type="EMBL" id="KAJ0105543.1"/>
    </source>
</evidence>
<evidence type="ECO:0000313" key="2">
    <source>
        <dbReference type="Proteomes" id="UP001164250"/>
    </source>
</evidence>
<reference evidence="2" key="1">
    <citation type="journal article" date="2023" name="G3 (Bethesda)">
        <title>Genome assembly and association tests identify interacting loci associated with vigor, precocity, and sex in interspecific pistachio rootstocks.</title>
        <authorList>
            <person name="Palmer W."/>
            <person name="Jacygrad E."/>
            <person name="Sagayaradj S."/>
            <person name="Cavanaugh K."/>
            <person name="Han R."/>
            <person name="Bertier L."/>
            <person name="Beede B."/>
            <person name="Kafkas S."/>
            <person name="Golino D."/>
            <person name="Preece J."/>
            <person name="Michelmore R."/>
        </authorList>
    </citation>
    <scope>NUCLEOTIDE SEQUENCE [LARGE SCALE GENOMIC DNA]</scope>
</reference>